<protein>
    <recommendedName>
        <fullName evidence="3">Chloramphenicol resistance protein</fullName>
    </recommendedName>
</protein>
<accession>H3NPC8</accession>
<dbReference type="HOGENOM" id="CLU_144705_0_0_9"/>
<dbReference type="STRING" id="883114.HMPREF9709_01189"/>
<dbReference type="RefSeq" id="WP_005398704.1">
    <property type="nucleotide sequence ID" value="NZ_JH601088.1"/>
</dbReference>
<evidence type="ECO:0000313" key="1">
    <source>
        <dbReference type="EMBL" id="EHR33441.1"/>
    </source>
</evidence>
<name>H3NPC8_9FIRM</name>
<keyword evidence="2" id="KW-1185">Reference proteome</keyword>
<dbReference type="OrthoDB" id="1690493at2"/>
<proteinExistence type="predicted"/>
<evidence type="ECO:0008006" key="3">
    <source>
        <dbReference type="Google" id="ProtNLM"/>
    </source>
</evidence>
<evidence type="ECO:0000313" key="2">
    <source>
        <dbReference type="Proteomes" id="UP000004191"/>
    </source>
</evidence>
<dbReference type="AlphaFoldDB" id="H3NPC8"/>
<reference evidence="1 2" key="1">
    <citation type="submission" date="2012-01" db="EMBL/GenBank/DDBJ databases">
        <title>The Genome Sequence of Helcococcus kunzii ATCC 51366.</title>
        <authorList>
            <consortium name="The Broad Institute Genome Sequencing Platform"/>
            <person name="Earl A."/>
            <person name="Ward D."/>
            <person name="Feldgarden M."/>
            <person name="Gevers D."/>
            <person name="Huys G."/>
            <person name="Young S.K."/>
            <person name="Zeng Q."/>
            <person name="Gargeya S."/>
            <person name="Fitzgerald M."/>
            <person name="Haas B."/>
            <person name="Abouelleil A."/>
            <person name="Alvarado L."/>
            <person name="Arachchi H.M."/>
            <person name="Berlin A."/>
            <person name="Chapman S.B."/>
            <person name="Gearin G."/>
            <person name="Goldberg J."/>
            <person name="Griggs A."/>
            <person name="Gujja S."/>
            <person name="Hansen M."/>
            <person name="Heiman D."/>
            <person name="Howarth C."/>
            <person name="Larimer J."/>
            <person name="Lui A."/>
            <person name="MacDonald P.J.P."/>
            <person name="McCowen C."/>
            <person name="Montmayeur A."/>
            <person name="Murphy C."/>
            <person name="Neiman D."/>
            <person name="Pearson M."/>
            <person name="Priest M."/>
            <person name="Roberts A."/>
            <person name="Saif S."/>
            <person name="Shea T."/>
            <person name="Sisk P."/>
            <person name="Stolte C."/>
            <person name="Sykes S."/>
            <person name="Wortman J."/>
            <person name="Nusbaum C."/>
            <person name="Birren B."/>
        </authorList>
    </citation>
    <scope>NUCLEOTIDE SEQUENCE [LARGE SCALE GENOMIC DNA]</scope>
    <source>
        <strain evidence="1 2">ATCC 51366</strain>
    </source>
</reference>
<organism evidence="1 2">
    <name type="scientific">Helcococcus kunzii ATCC 51366</name>
    <dbReference type="NCBI Taxonomy" id="883114"/>
    <lineage>
        <taxon>Bacteria</taxon>
        <taxon>Bacillati</taxon>
        <taxon>Bacillota</taxon>
        <taxon>Tissierellia</taxon>
        <taxon>Tissierellales</taxon>
        <taxon>Peptoniphilaceae</taxon>
        <taxon>Helcococcus</taxon>
    </lineage>
</organism>
<dbReference type="eggNOG" id="ENOG5032TS2">
    <property type="taxonomic scope" value="Bacteria"/>
</dbReference>
<dbReference type="Proteomes" id="UP000004191">
    <property type="component" value="Unassembled WGS sequence"/>
</dbReference>
<gene>
    <name evidence="1" type="ORF">HMPREF9709_01189</name>
</gene>
<comment type="caution">
    <text evidence="1">The sequence shown here is derived from an EMBL/GenBank/DDBJ whole genome shotgun (WGS) entry which is preliminary data.</text>
</comment>
<dbReference type="EMBL" id="AGEI01000023">
    <property type="protein sequence ID" value="EHR33441.1"/>
    <property type="molecule type" value="Genomic_DNA"/>
</dbReference>
<dbReference type="GeneID" id="96999172"/>
<sequence length="138" mass="16144">MINKIREYFLKCPFLEENAKLGIDYLTDGAVNYSINVDPSGAPIKRYTDGSCIKGLNFSFKSHEYYSSSEVDNTSNLEFYNKLERWIKENNEKGIVPELDEQYQYPQEIEVLTSGYLFDNDEAIGQYVIQLRFIYMED</sequence>